<dbReference type="KEGG" id="brm:Bmur_2759"/>
<name>D5U7N0_BRAM5</name>
<evidence type="ECO:0000313" key="3">
    <source>
        <dbReference type="Proteomes" id="UP000001915"/>
    </source>
</evidence>
<dbReference type="EMBL" id="CP001959">
    <property type="protein sequence ID" value="ADG72826.1"/>
    <property type="molecule type" value="Genomic_DNA"/>
</dbReference>
<reference evidence="2 3" key="1">
    <citation type="journal article" date="2010" name="Stand. Genomic Sci.">
        <title>Complete genome sequence of Brachyspira murdochii type strain (56-150).</title>
        <authorList>
            <person name="Pati A."/>
            <person name="Sikorski J."/>
            <person name="Gronow S."/>
            <person name="Munk C."/>
            <person name="Lapidus A."/>
            <person name="Copeland A."/>
            <person name="Glavina Del Tio T."/>
            <person name="Nolan M."/>
            <person name="Lucas S."/>
            <person name="Chen F."/>
            <person name="Tice H."/>
            <person name="Cheng J.F."/>
            <person name="Han C."/>
            <person name="Detter J.C."/>
            <person name="Bruce D."/>
            <person name="Tapia R."/>
            <person name="Goodwin L."/>
            <person name="Pitluck S."/>
            <person name="Liolios K."/>
            <person name="Ivanova N."/>
            <person name="Mavromatis K."/>
            <person name="Mikhailova N."/>
            <person name="Chen A."/>
            <person name="Palaniappan K."/>
            <person name="Land M."/>
            <person name="Hauser L."/>
            <person name="Chang Y.J."/>
            <person name="Jeffries C.D."/>
            <person name="Spring S."/>
            <person name="Rohde M."/>
            <person name="Goker M."/>
            <person name="Bristow J."/>
            <person name="Eisen J.A."/>
            <person name="Markowitz V."/>
            <person name="Hugenholtz P."/>
            <person name="Kyrpides N.C."/>
            <person name="Klenk H.P."/>
        </authorList>
    </citation>
    <scope>NUCLEOTIDE SEQUENCE [LARGE SCALE GENOMIC DNA]</scope>
    <source>
        <strain evidence="3">ATCC 51284 / DSM 12563 / 56-150</strain>
    </source>
</reference>
<proteinExistence type="predicted"/>
<dbReference type="Proteomes" id="UP000001915">
    <property type="component" value="Chromosome"/>
</dbReference>
<organism evidence="2 3">
    <name type="scientific">Brachyspira murdochii (strain ATCC 51284 / DSM 12563 / 56-150)</name>
    <name type="common">Serpulina murdochii</name>
    <dbReference type="NCBI Taxonomy" id="526224"/>
    <lineage>
        <taxon>Bacteria</taxon>
        <taxon>Pseudomonadati</taxon>
        <taxon>Spirochaetota</taxon>
        <taxon>Spirochaetia</taxon>
        <taxon>Brachyspirales</taxon>
        <taxon>Brachyspiraceae</taxon>
        <taxon>Brachyspira</taxon>
    </lineage>
</organism>
<dbReference type="STRING" id="526224.Bmur_2759"/>
<gene>
    <name evidence="2" type="ordered locus">Bmur_2759</name>
</gene>
<sequence length="350" mass="39346">MIKNFSSIILISLLAAFFLISCSASIVDSTQPLSNEELIGNGDVIELAKEPQATTDNSIINEFLQNHNGVYYAQYEDGSLDVRYIIDGNTIYNGYGTLIDATRVLLENKLQIYIAGKTTSTVSGYDMNDEMYTLNFGEDGNIYLFANAVFKQETYSSQKGYTTTIGEPIEGLKTYSYNYYYYDYDDSKKYYILIDTSGQIYMDDNFGINYSKASLTNGNVLTITYTQSGGTANKQDLYFYDNKLIYGNTYINNELQYEKLVKHDLFSTYNGTYKSADNNTTLTVTTTDAKINTITYGYTPVIIGNTLIIYQYSSRYPTKEHKIVFSNDKTQAVYTKPDGGGTIVLTKQGA</sequence>
<protein>
    <recommendedName>
        <fullName evidence="4">Lipoprotein</fullName>
    </recommendedName>
</protein>
<dbReference type="OrthoDB" id="306570at2"/>
<dbReference type="PROSITE" id="PS51257">
    <property type="entry name" value="PROKAR_LIPOPROTEIN"/>
    <property type="match status" value="1"/>
</dbReference>
<dbReference type="AlphaFoldDB" id="D5U7N0"/>
<feature type="chain" id="PRO_5003077206" description="Lipoprotein" evidence="1">
    <location>
        <begin position="27"/>
        <end position="350"/>
    </location>
</feature>
<feature type="signal peptide" evidence="1">
    <location>
        <begin position="1"/>
        <end position="26"/>
    </location>
</feature>
<dbReference type="RefSeq" id="WP_013115162.1">
    <property type="nucleotide sequence ID" value="NC_014150.1"/>
</dbReference>
<dbReference type="HOGENOM" id="CLU_818025_0_0_12"/>
<accession>D5U7N0</accession>
<evidence type="ECO:0000313" key="2">
    <source>
        <dbReference type="EMBL" id="ADG72826.1"/>
    </source>
</evidence>
<evidence type="ECO:0000256" key="1">
    <source>
        <dbReference type="SAM" id="SignalP"/>
    </source>
</evidence>
<keyword evidence="1" id="KW-0732">Signal</keyword>
<evidence type="ECO:0008006" key="4">
    <source>
        <dbReference type="Google" id="ProtNLM"/>
    </source>
</evidence>